<proteinExistence type="predicted"/>
<protein>
    <submittedName>
        <fullName evidence="2">Uncharacterized protein</fullName>
    </submittedName>
</protein>
<sequence>MYLRLLSKVWNKDNHDQQDAENVNTSQDDTDAINTVKVRHQTRNRRRLFFHAKTQSRNLRRNYAIVALFAAPWRECKVDRERARSYVSTGGGRPGPAAKFIAKAERREWRLRACIAADRASQGPPSPTTSANVFTGRPPALRQRPRRPPEAPRPCRGPGAARPTEKTSTGRRPDRSGAPPTSEEPTR</sequence>
<dbReference type="Proteomes" id="UP001162162">
    <property type="component" value="Unassembled WGS sequence"/>
</dbReference>
<evidence type="ECO:0000313" key="3">
    <source>
        <dbReference type="Proteomes" id="UP001162162"/>
    </source>
</evidence>
<dbReference type="EMBL" id="JAPWTK010000165">
    <property type="protein sequence ID" value="KAJ8947290.1"/>
    <property type="molecule type" value="Genomic_DNA"/>
</dbReference>
<gene>
    <name evidence="2" type="ORF">NQ318_014187</name>
</gene>
<evidence type="ECO:0000313" key="2">
    <source>
        <dbReference type="EMBL" id="KAJ8947290.1"/>
    </source>
</evidence>
<keyword evidence="3" id="KW-1185">Reference proteome</keyword>
<name>A0AAV8Y8W9_9CUCU</name>
<organism evidence="2 3">
    <name type="scientific">Aromia moschata</name>
    <dbReference type="NCBI Taxonomy" id="1265417"/>
    <lineage>
        <taxon>Eukaryota</taxon>
        <taxon>Metazoa</taxon>
        <taxon>Ecdysozoa</taxon>
        <taxon>Arthropoda</taxon>
        <taxon>Hexapoda</taxon>
        <taxon>Insecta</taxon>
        <taxon>Pterygota</taxon>
        <taxon>Neoptera</taxon>
        <taxon>Endopterygota</taxon>
        <taxon>Coleoptera</taxon>
        <taxon>Polyphaga</taxon>
        <taxon>Cucujiformia</taxon>
        <taxon>Chrysomeloidea</taxon>
        <taxon>Cerambycidae</taxon>
        <taxon>Cerambycinae</taxon>
        <taxon>Callichromatini</taxon>
        <taxon>Aromia</taxon>
    </lineage>
</organism>
<feature type="region of interest" description="Disordered" evidence="1">
    <location>
        <begin position="116"/>
        <end position="187"/>
    </location>
</feature>
<comment type="caution">
    <text evidence="2">The sequence shown here is derived from an EMBL/GenBank/DDBJ whole genome shotgun (WGS) entry which is preliminary data.</text>
</comment>
<reference evidence="2" key="1">
    <citation type="journal article" date="2023" name="Insect Mol. Biol.">
        <title>Genome sequencing provides insights into the evolution of gene families encoding plant cell wall-degrading enzymes in longhorned beetles.</title>
        <authorList>
            <person name="Shin N.R."/>
            <person name="Okamura Y."/>
            <person name="Kirsch R."/>
            <person name="Pauchet Y."/>
        </authorList>
    </citation>
    <scope>NUCLEOTIDE SEQUENCE</scope>
    <source>
        <strain evidence="2">AMC_N1</strain>
    </source>
</reference>
<evidence type="ECO:0000256" key="1">
    <source>
        <dbReference type="SAM" id="MobiDB-lite"/>
    </source>
</evidence>
<dbReference type="AlphaFoldDB" id="A0AAV8Y8W9"/>
<accession>A0AAV8Y8W9</accession>